<accession>A0ABT8EL76</accession>
<dbReference type="RefSeq" id="WP_266122958.1">
    <property type="nucleotide sequence ID" value="NZ_JAJHNU010000003.1"/>
</dbReference>
<gene>
    <name evidence="5" type="ORF">LMS43_12135</name>
</gene>
<organism evidence="5 6">
    <name type="scientific">Alcaligenes endophyticus</name>
    <dbReference type="NCBI Taxonomy" id="1929088"/>
    <lineage>
        <taxon>Bacteria</taxon>
        <taxon>Pseudomonadati</taxon>
        <taxon>Pseudomonadota</taxon>
        <taxon>Betaproteobacteria</taxon>
        <taxon>Burkholderiales</taxon>
        <taxon>Alcaligenaceae</taxon>
        <taxon>Alcaligenes</taxon>
    </lineage>
</organism>
<dbReference type="SUPFAM" id="SSF53474">
    <property type="entry name" value="alpha/beta-Hydrolases"/>
    <property type="match status" value="1"/>
</dbReference>
<sequence length="324" mass="35526">MIIERIQAGSTSARRSETPDARLQSMLVGFARLSAAAREQGISLSPDVARNSLATMTSMYVATPTGELTVQDTVLSETNPIPLRIYDPAPGRASRVCLYLHGGGHMAGSIQVYDPICRQVALTAQCVTVAVDYRLAPEHPYPQGLDDAQQVTMHLLARLRELGYEVQDDLTVAGDSAGGALTATLSALSMTQPELHIKRQILIYPSLDYTLSQPSVKENALGYVLESDKIAWYFDNYLPSDVDRHDASPLFMGAGGLPPTLVFSAGFCPLRDESYAYVAQLQQAEVEVEHWNFPEQIHAFLNLQQFVPDACEAVYQNMAKFINS</sequence>
<dbReference type="InterPro" id="IPR050300">
    <property type="entry name" value="GDXG_lipolytic_enzyme"/>
</dbReference>
<protein>
    <submittedName>
        <fullName evidence="5">Alpha/beta hydrolase</fullName>
    </submittedName>
</protein>
<dbReference type="PANTHER" id="PTHR48081:SF8">
    <property type="entry name" value="ALPHA_BETA HYDROLASE FOLD-3 DOMAIN-CONTAINING PROTEIN-RELATED"/>
    <property type="match status" value="1"/>
</dbReference>
<dbReference type="Pfam" id="PF07859">
    <property type="entry name" value="Abhydrolase_3"/>
    <property type="match status" value="1"/>
</dbReference>
<dbReference type="InterPro" id="IPR013094">
    <property type="entry name" value="AB_hydrolase_3"/>
</dbReference>
<dbReference type="PROSITE" id="PS01174">
    <property type="entry name" value="LIPASE_GDXG_SER"/>
    <property type="match status" value="1"/>
</dbReference>
<evidence type="ECO:0000259" key="4">
    <source>
        <dbReference type="Pfam" id="PF07859"/>
    </source>
</evidence>
<feature type="active site" evidence="3">
    <location>
        <position position="176"/>
    </location>
</feature>
<evidence type="ECO:0000313" key="5">
    <source>
        <dbReference type="EMBL" id="MDN4122038.1"/>
    </source>
</evidence>
<comment type="similarity">
    <text evidence="1">Belongs to the 'GDXG' lipolytic enzyme family.</text>
</comment>
<keyword evidence="6" id="KW-1185">Reference proteome</keyword>
<evidence type="ECO:0000256" key="1">
    <source>
        <dbReference type="ARBA" id="ARBA00010515"/>
    </source>
</evidence>
<comment type="caution">
    <text evidence="5">The sequence shown here is derived from an EMBL/GenBank/DDBJ whole genome shotgun (WGS) entry which is preliminary data.</text>
</comment>
<dbReference type="Proteomes" id="UP001168613">
    <property type="component" value="Unassembled WGS sequence"/>
</dbReference>
<keyword evidence="2 5" id="KW-0378">Hydrolase</keyword>
<dbReference type="EMBL" id="JAJHNU010000003">
    <property type="protein sequence ID" value="MDN4122038.1"/>
    <property type="molecule type" value="Genomic_DNA"/>
</dbReference>
<dbReference type="InterPro" id="IPR029058">
    <property type="entry name" value="AB_hydrolase_fold"/>
</dbReference>
<evidence type="ECO:0000256" key="2">
    <source>
        <dbReference type="ARBA" id="ARBA00022801"/>
    </source>
</evidence>
<proteinExistence type="inferred from homology"/>
<dbReference type="InterPro" id="IPR033140">
    <property type="entry name" value="Lipase_GDXG_put_SER_AS"/>
</dbReference>
<reference evidence="5" key="1">
    <citation type="submission" date="2021-11" db="EMBL/GenBank/DDBJ databases">
        <title>Draft genome sequence of Alcaligenes endophyticus type strain CCUG 75668T.</title>
        <authorList>
            <person name="Salva-Serra F."/>
            <person name="Duran R.E."/>
            <person name="Seeger M."/>
            <person name="Moore E.R.B."/>
            <person name="Jaen-Luchoro D."/>
        </authorList>
    </citation>
    <scope>NUCLEOTIDE SEQUENCE</scope>
    <source>
        <strain evidence="5">CCUG 75668</strain>
    </source>
</reference>
<dbReference type="PANTHER" id="PTHR48081">
    <property type="entry name" value="AB HYDROLASE SUPERFAMILY PROTEIN C4A8.06C"/>
    <property type="match status" value="1"/>
</dbReference>
<evidence type="ECO:0000256" key="3">
    <source>
        <dbReference type="PROSITE-ProRule" id="PRU10038"/>
    </source>
</evidence>
<feature type="domain" description="Alpha/beta hydrolase fold-3" evidence="4">
    <location>
        <begin position="98"/>
        <end position="301"/>
    </location>
</feature>
<dbReference type="Gene3D" id="3.40.50.1820">
    <property type="entry name" value="alpha/beta hydrolase"/>
    <property type="match status" value="1"/>
</dbReference>
<dbReference type="GO" id="GO:0016787">
    <property type="term" value="F:hydrolase activity"/>
    <property type="evidence" value="ECO:0007669"/>
    <property type="project" value="UniProtKB-KW"/>
</dbReference>
<evidence type="ECO:0000313" key="6">
    <source>
        <dbReference type="Proteomes" id="UP001168613"/>
    </source>
</evidence>
<name>A0ABT8EL76_9BURK</name>